<evidence type="ECO:0000259" key="1">
    <source>
        <dbReference type="SMART" id="SM00089"/>
    </source>
</evidence>
<dbReference type="Pfam" id="PF22352">
    <property type="entry name" value="K319L-like_PKD"/>
    <property type="match status" value="2"/>
</dbReference>
<accession>A0ABY7AQH0</accession>
<protein>
    <recommendedName>
        <fullName evidence="1">PKD/Chitinase domain-containing protein</fullName>
    </recommendedName>
</protein>
<name>A0ABY7AQH0_9ALTE</name>
<dbReference type="EMBL" id="CP109966">
    <property type="protein sequence ID" value="WAJ71797.1"/>
    <property type="molecule type" value="Genomic_DNA"/>
</dbReference>
<dbReference type="InterPro" id="IPR011050">
    <property type="entry name" value="Pectin_lyase_fold/virulence"/>
</dbReference>
<evidence type="ECO:0000313" key="3">
    <source>
        <dbReference type="Proteomes" id="UP001163726"/>
    </source>
</evidence>
<dbReference type="InterPro" id="IPR035953">
    <property type="entry name" value="Dextranase_N-ter"/>
</dbReference>
<dbReference type="InterPro" id="IPR022409">
    <property type="entry name" value="PKD/Chitinase_dom"/>
</dbReference>
<feature type="domain" description="PKD/Chitinase" evidence="1">
    <location>
        <begin position="26"/>
        <end position="115"/>
    </location>
</feature>
<dbReference type="Gene3D" id="2.60.350.10">
    <property type="entry name" value="Dextranase, N-terminal"/>
    <property type="match status" value="1"/>
</dbReference>
<organism evidence="2 3">
    <name type="scientific">Catenovulum adriaticum</name>
    <dbReference type="NCBI Taxonomy" id="2984846"/>
    <lineage>
        <taxon>Bacteria</taxon>
        <taxon>Pseudomonadati</taxon>
        <taxon>Pseudomonadota</taxon>
        <taxon>Gammaproteobacteria</taxon>
        <taxon>Alteromonadales</taxon>
        <taxon>Alteromonadaceae</taxon>
        <taxon>Catenovulum</taxon>
    </lineage>
</organism>
<dbReference type="Gene3D" id="2.60.40.3010">
    <property type="match status" value="2"/>
</dbReference>
<keyword evidence="2" id="KW-0614">Plasmid</keyword>
<sequence length="777" mass="85667">MILSVLTACGSSNQRANETEDTSNQVPTISVSPQIIDEKTQVEVKADSADEDGTVERFQWQQLSGTQVSFNGELSSLNFQAPSVTSDETLSFRVTVTDNDGAKASTDFPVLIKNINQPPVALAGPDQNIISEKLVNLQGTVSDTDGEIQSIAWQQTSGPNVQLLNADTVEASFVAPDVNEDTELTFTLHATDNEGATTSDNVIVTVKTIRVIAEPNRSADLQIYTFGELPAVNLSEKFSVSIEDTELTVLQTIPPVPSMSPKLKPGTKDGADSYRNTERSFAWSQFSFNANIRHVDVDITKLADAGTVTDIIVRPTSLSGVAYQVLDKDLGKKTIKIRVLQSNRKLSIEFKDNRYAPLKDIPLDSLLLFADRTEAEDIAPVPDKAASTTYLVENGDAFDREKAKTKAVVYFAPGTHELSYWEVPANVKHVYLAGGAYVIGAINADHNSGPGKGYTISGRGIISGEKFPWRADKTKYYTGSTLPLAERVCVDENNYSNGCPREGIKLLDAEQDELIVEGLTLVNGSFYVFGAEADSNNSWAKISNIKMLGNWRYNNDGFDVGTGTQMTDCFVSAMDDAFKIYHSNASIKDCVVWQMDNGGIFQFGWFPKTVNNVLIENIHVVHTEWTGLNKNRGLANLTERPAGDARSGQISNITMRNVWMEGPTSRVIYLRNEFYPNQSYNNWLFENIYVDYMPTYEELVDIKNEKINGRVIGGNGQLQNTLLLNAIEDFDNGSGNISNIRFVNFNLNGSLITDPNKTSTGMFEKLKTDNEEDVTFE</sequence>
<dbReference type="InterPro" id="IPR012334">
    <property type="entry name" value="Pectin_lyas_fold"/>
</dbReference>
<dbReference type="RefSeq" id="WP_268076519.1">
    <property type="nucleotide sequence ID" value="NZ_CP109966.1"/>
</dbReference>
<dbReference type="InterPro" id="IPR023226">
    <property type="entry name" value="Glyco_hydro_49_N_dom"/>
</dbReference>
<dbReference type="SMART" id="SM00089">
    <property type="entry name" value="PKD"/>
    <property type="match status" value="2"/>
</dbReference>
<evidence type="ECO:0000313" key="2">
    <source>
        <dbReference type="EMBL" id="WAJ71797.1"/>
    </source>
</evidence>
<dbReference type="PANTHER" id="PTHR46182">
    <property type="entry name" value="FI19480P1"/>
    <property type="match status" value="1"/>
</dbReference>
<dbReference type="SUPFAM" id="SSF101596">
    <property type="entry name" value="Dextranase, N-terminal domain"/>
    <property type="match status" value="1"/>
</dbReference>
<keyword evidence="3" id="KW-1185">Reference proteome</keyword>
<dbReference type="PANTHER" id="PTHR46182:SF2">
    <property type="entry name" value="FI19480P1"/>
    <property type="match status" value="1"/>
</dbReference>
<reference evidence="2" key="1">
    <citation type="submission" date="2022-10" db="EMBL/GenBank/DDBJ databases">
        <title>Catenovulum adriacola sp. nov. isolated in the Harbour of Susak.</title>
        <authorList>
            <person name="Schoch T."/>
            <person name="Reich S.J."/>
            <person name="Stoeferle S."/>
            <person name="Flaiz M."/>
            <person name="Kazda M."/>
            <person name="Riedel C.U."/>
            <person name="Duerre P."/>
        </authorList>
    </citation>
    <scope>NUCLEOTIDE SEQUENCE</scope>
    <source>
        <strain evidence="2">TS8</strain>
        <plasmid evidence="2">pCadTS8_1</plasmid>
    </source>
</reference>
<dbReference type="SUPFAM" id="SSF51126">
    <property type="entry name" value="Pectin lyase-like"/>
    <property type="match status" value="1"/>
</dbReference>
<gene>
    <name evidence="2" type="ORF">OLW01_15780</name>
</gene>
<geneLocation type="plasmid" evidence="2 3">
    <name>pCadTS8_1</name>
</geneLocation>
<feature type="domain" description="PKD/Chitinase" evidence="1">
    <location>
        <begin position="120"/>
        <end position="209"/>
    </location>
</feature>
<dbReference type="Gene3D" id="2.160.20.10">
    <property type="entry name" value="Single-stranded right-handed beta-helix, Pectin lyase-like"/>
    <property type="match status" value="1"/>
</dbReference>
<dbReference type="Pfam" id="PF17433">
    <property type="entry name" value="Glyco_hydro_49N"/>
    <property type="match status" value="1"/>
</dbReference>
<dbReference type="InterPro" id="IPR029865">
    <property type="entry name" value="KIAA0319-like"/>
</dbReference>
<proteinExistence type="predicted"/>
<dbReference type="Proteomes" id="UP001163726">
    <property type="component" value="Plasmid pCadTS8_1"/>
</dbReference>